<feature type="transmembrane region" description="Helical" evidence="7">
    <location>
        <begin position="518"/>
        <end position="542"/>
    </location>
</feature>
<feature type="transmembrane region" description="Helical" evidence="7">
    <location>
        <begin position="487"/>
        <end position="506"/>
    </location>
</feature>
<name>A0A6M4WNN6_9ACTN</name>
<dbReference type="SUPFAM" id="SSF52540">
    <property type="entry name" value="P-loop containing nucleoside triphosphate hydrolases"/>
    <property type="match status" value="1"/>
</dbReference>
<keyword evidence="7" id="KW-1133">Transmembrane helix</keyword>
<dbReference type="PANTHER" id="PTHR10465:SF0">
    <property type="entry name" value="SARCALUMENIN"/>
    <property type="match status" value="1"/>
</dbReference>
<dbReference type="InterPro" id="IPR049399">
    <property type="entry name" value="BDLP-like_hel"/>
</dbReference>
<evidence type="ECO:0000259" key="9">
    <source>
        <dbReference type="Pfam" id="PF21808"/>
    </source>
</evidence>
<sequence length="659" mass="72462">MNQGEDGLLMTTEEGGYAAAAEQRLRLAEMCRRTEKVAEQIGNDGAVRNVTALLERIENEVFRVMVVGDFKRGKSTFVNALLGDSVLPVKAVPATAVVTEVRFGESPAALLWTADAAEPEAVDPDRLIDLITVNHKSGDERSPYVKAEVVWPLELCRHNVVLIDSPGLNAYETHDDITLTHLSKADAVIFLQHAIAPMSISESTFLKKYLSAHDPFFVFTYFDAIDDHERDDVMASARRRVTDLRGEDRDRSRFFFVDGKSALRARMAEDDEAFRRTGVDVLEQELERYLVTERHKVKLLAPARSLRGVARELRRNIPSELQMLEVESGDLERSWAAAQQPLRELEAQAQQITLDIRNETRALQDRVETLLGGFLAAVADEAPLVAQDVEITTTLGMNPLKAKVRAQQVAEEIAGGTAKAMEEKVALWVGESLKPVIEQDLERLAERMNAELTSFEAALEKLRIDLHGASGAADAGEGREDEPLTKFLAGLGGFVLSGPAGALVGARFGAKEALRTFLPAFAIGAAWALTPFGLPVLVAALIGQGFLQGKGAGERVEKKMREEIGRAMATQLRLTAPKEAQKAARAFAADTMEPMQREITQGMSSRIEELTRSVVSARQALDQGEEAVERRRGELNRLDGLLSRADDEISDMVAELTRM</sequence>
<evidence type="ECO:0000256" key="6">
    <source>
        <dbReference type="SAM" id="Coils"/>
    </source>
</evidence>
<dbReference type="Pfam" id="PF21808">
    <property type="entry name" value="Dynamin-like_hel_bact"/>
    <property type="match status" value="1"/>
</dbReference>
<gene>
    <name evidence="10" type="ORF">G9272_15345</name>
</gene>
<keyword evidence="6" id="KW-0175">Coiled coil</keyword>
<keyword evidence="11" id="KW-1185">Reference proteome</keyword>
<dbReference type="CDD" id="cd09912">
    <property type="entry name" value="DLP_2"/>
    <property type="match status" value="1"/>
</dbReference>
<keyword evidence="7" id="KW-0812">Transmembrane</keyword>
<dbReference type="RefSeq" id="WP_171397092.1">
    <property type="nucleotide sequence ID" value="NZ_CP049838.1"/>
</dbReference>
<evidence type="ECO:0000259" key="8">
    <source>
        <dbReference type="Pfam" id="PF00350"/>
    </source>
</evidence>
<evidence type="ECO:0000256" key="5">
    <source>
        <dbReference type="ARBA" id="ARBA00023136"/>
    </source>
</evidence>
<evidence type="ECO:0000256" key="4">
    <source>
        <dbReference type="ARBA" id="ARBA00023134"/>
    </source>
</evidence>
<feature type="domain" description="BDLP-like helical" evidence="9">
    <location>
        <begin position="262"/>
        <end position="608"/>
    </location>
</feature>
<evidence type="ECO:0000256" key="3">
    <source>
        <dbReference type="ARBA" id="ARBA00022801"/>
    </source>
</evidence>
<accession>A0A6M4WNN6</accession>
<protein>
    <recommendedName>
        <fullName evidence="12">Dynamin</fullName>
    </recommendedName>
</protein>
<evidence type="ECO:0000256" key="7">
    <source>
        <dbReference type="SAM" id="Phobius"/>
    </source>
</evidence>
<dbReference type="GO" id="GO:0003924">
    <property type="term" value="F:GTPase activity"/>
    <property type="evidence" value="ECO:0007669"/>
    <property type="project" value="InterPro"/>
</dbReference>
<proteinExistence type="predicted"/>
<reference evidence="10" key="1">
    <citation type="submission" date="2020-03" db="EMBL/GenBank/DDBJ databases">
        <title>Molecular networking-based the target discovery of potent antiproliferative macrolactams: 5/6/7/16 polycyclic ansamycins and glycosylated trienomycin from Streptomyces cacaoi subsp. asoensis.</title>
        <authorList>
            <person name="Liu L.-L."/>
        </authorList>
    </citation>
    <scope>NUCLEOTIDE SEQUENCE [LARGE SCALE GENOMIC DNA]</scope>
    <source>
        <strain evidence="10">H2S5</strain>
    </source>
</reference>
<dbReference type="Proteomes" id="UP000502665">
    <property type="component" value="Chromosome"/>
</dbReference>
<dbReference type="PANTHER" id="PTHR10465">
    <property type="entry name" value="TRANSMEMBRANE GTPASE FZO1"/>
    <property type="match status" value="1"/>
</dbReference>
<keyword evidence="2" id="KW-0547">Nucleotide-binding</keyword>
<organism evidence="10 11">
    <name type="scientific">Streptomyces asoensis</name>
    <dbReference type="NCBI Taxonomy" id="249586"/>
    <lineage>
        <taxon>Bacteria</taxon>
        <taxon>Bacillati</taxon>
        <taxon>Actinomycetota</taxon>
        <taxon>Actinomycetes</taxon>
        <taxon>Kitasatosporales</taxon>
        <taxon>Streptomycetaceae</taxon>
        <taxon>Streptomyces</taxon>
    </lineage>
</organism>
<evidence type="ECO:0000313" key="10">
    <source>
        <dbReference type="EMBL" id="QJT01522.1"/>
    </source>
</evidence>
<dbReference type="GO" id="GO:0008053">
    <property type="term" value="P:mitochondrial fusion"/>
    <property type="evidence" value="ECO:0007669"/>
    <property type="project" value="TreeGrafter"/>
</dbReference>
<dbReference type="EMBL" id="CP049838">
    <property type="protein sequence ID" value="QJT01522.1"/>
    <property type="molecule type" value="Genomic_DNA"/>
</dbReference>
<dbReference type="GO" id="GO:0005525">
    <property type="term" value="F:GTP binding"/>
    <property type="evidence" value="ECO:0007669"/>
    <property type="project" value="UniProtKB-KW"/>
</dbReference>
<feature type="domain" description="Dynamin N-terminal" evidence="8">
    <location>
        <begin position="64"/>
        <end position="219"/>
    </location>
</feature>
<feature type="coiled-coil region" evidence="6">
    <location>
        <begin position="438"/>
        <end position="465"/>
    </location>
</feature>
<dbReference type="InterPro" id="IPR045063">
    <property type="entry name" value="Dynamin_N"/>
</dbReference>
<keyword evidence="3" id="KW-0378">Hydrolase</keyword>
<dbReference type="InterPro" id="IPR027417">
    <property type="entry name" value="P-loop_NTPase"/>
</dbReference>
<keyword evidence="4" id="KW-0342">GTP-binding</keyword>
<evidence type="ECO:0000313" key="11">
    <source>
        <dbReference type="Proteomes" id="UP000502665"/>
    </source>
</evidence>
<dbReference type="Gene3D" id="3.40.50.300">
    <property type="entry name" value="P-loop containing nucleotide triphosphate hydrolases"/>
    <property type="match status" value="1"/>
</dbReference>
<dbReference type="AlphaFoldDB" id="A0A6M4WNN6"/>
<dbReference type="GO" id="GO:0016020">
    <property type="term" value="C:membrane"/>
    <property type="evidence" value="ECO:0007669"/>
    <property type="project" value="UniProtKB-SubCell"/>
</dbReference>
<keyword evidence="5 7" id="KW-0472">Membrane</keyword>
<evidence type="ECO:0000256" key="1">
    <source>
        <dbReference type="ARBA" id="ARBA00004370"/>
    </source>
</evidence>
<dbReference type="InterPro" id="IPR027094">
    <property type="entry name" value="Mitofusin_fam"/>
</dbReference>
<evidence type="ECO:0008006" key="12">
    <source>
        <dbReference type="Google" id="ProtNLM"/>
    </source>
</evidence>
<evidence type="ECO:0000256" key="2">
    <source>
        <dbReference type="ARBA" id="ARBA00022741"/>
    </source>
</evidence>
<comment type="subcellular location">
    <subcellularLocation>
        <location evidence="1">Membrane</location>
    </subcellularLocation>
</comment>
<dbReference type="Pfam" id="PF00350">
    <property type="entry name" value="Dynamin_N"/>
    <property type="match status" value="1"/>
</dbReference>